<proteinExistence type="inferred from homology"/>
<feature type="domain" description="GDNF/GAS1" evidence="9">
    <location>
        <begin position="169"/>
        <end position="246"/>
    </location>
</feature>
<dbReference type="GO" id="GO:0007169">
    <property type="term" value="P:cell surface receptor protein tyrosine kinase signaling pathway"/>
    <property type="evidence" value="ECO:0007669"/>
    <property type="project" value="UniProtKB-ARBA"/>
</dbReference>
<protein>
    <recommendedName>
        <fullName evidence="9">GDNF/GAS1 domain-containing protein</fullName>
    </recommendedName>
</protein>
<accession>A0AAN7X424</accession>
<dbReference type="AlphaFoldDB" id="A0AAN7X424"/>
<dbReference type="GO" id="GO:0009897">
    <property type="term" value="C:external side of plasma membrane"/>
    <property type="evidence" value="ECO:0007669"/>
    <property type="project" value="TreeGrafter"/>
</dbReference>
<organism evidence="10 11">
    <name type="scientific">Eleginops maclovinus</name>
    <name type="common">Patagonian blennie</name>
    <name type="synonym">Eleginus maclovinus</name>
    <dbReference type="NCBI Taxonomy" id="56733"/>
    <lineage>
        <taxon>Eukaryota</taxon>
        <taxon>Metazoa</taxon>
        <taxon>Chordata</taxon>
        <taxon>Craniata</taxon>
        <taxon>Vertebrata</taxon>
        <taxon>Euteleostomi</taxon>
        <taxon>Actinopterygii</taxon>
        <taxon>Neopterygii</taxon>
        <taxon>Teleostei</taxon>
        <taxon>Neoteleostei</taxon>
        <taxon>Acanthomorphata</taxon>
        <taxon>Eupercaria</taxon>
        <taxon>Perciformes</taxon>
        <taxon>Notothenioidei</taxon>
        <taxon>Eleginopidae</taxon>
        <taxon>Eleginops</taxon>
    </lineage>
</organism>
<keyword evidence="6" id="KW-0675">Receptor</keyword>
<evidence type="ECO:0000256" key="4">
    <source>
        <dbReference type="ARBA" id="ARBA00022729"/>
    </source>
</evidence>
<dbReference type="InterPro" id="IPR003438">
    <property type="entry name" value="GDNF_rcpt"/>
</dbReference>
<evidence type="ECO:0000259" key="9">
    <source>
        <dbReference type="SMART" id="SM00907"/>
    </source>
</evidence>
<comment type="similarity">
    <text evidence="2">Belongs to the GDNFR family.</text>
</comment>
<evidence type="ECO:0000256" key="1">
    <source>
        <dbReference type="ARBA" id="ARBA00004236"/>
    </source>
</evidence>
<keyword evidence="8" id="KW-1133">Transmembrane helix</keyword>
<dbReference type="GO" id="GO:0043235">
    <property type="term" value="C:receptor complex"/>
    <property type="evidence" value="ECO:0007669"/>
    <property type="project" value="TreeGrafter"/>
</dbReference>
<evidence type="ECO:0000313" key="11">
    <source>
        <dbReference type="Proteomes" id="UP001346869"/>
    </source>
</evidence>
<dbReference type="Proteomes" id="UP001346869">
    <property type="component" value="Unassembled WGS sequence"/>
</dbReference>
<keyword evidence="7" id="KW-0325">Glycoprotein</keyword>
<dbReference type="PANTHER" id="PTHR10269:SF1">
    <property type="entry name" value="GDNF FAMILY RECEPTOR ALPHA-LIKE"/>
    <property type="match status" value="1"/>
</dbReference>
<keyword evidence="4" id="KW-0732">Signal</keyword>
<comment type="caution">
    <text evidence="10">The sequence shown here is derived from an EMBL/GenBank/DDBJ whole genome shotgun (WGS) entry which is preliminary data.</text>
</comment>
<dbReference type="GO" id="GO:0038023">
    <property type="term" value="F:signaling receptor activity"/>
    <property type="evidence" value="ECO:0007669"/>
    <property type="project" value="InterPro"/>
</dbReference>
<comment type="subcellular location">
    <subcellularLocation>
        <location evidence="1">Cell membrane</location>
    </subcellularLocation>
</comment>
<keyword evidence="5 8" id="KW-0472">Membrane</keyword>
<feature type="transmembrane region" description="Helical" evidence="8">
    <location>
        <begin position="383"/>
        <end position="408"/>
    </location>
</feature>
<reference evidence="10 11" key="1">
    <citation type="journal article" date="2023" name="Genes (Basel)">
        <title>Chromosome-Level Genome Assembly and Circadian Gene Repertoire of the Patagonia Blennie Eleginops maclovinus-The Closest Ancestral Proxy of Antarctic Cryonotothenioids.</title>
        <authorList>
            <person name="Cheng C.C."/>
            <person name="Rivera-Colon A.G."/>
            <person name="Minhas B.F."/>
            <person name="Wilson L."/>
            <person name="Rayamajhi N."/>
            <person name="Vargas-Chacoff L."/>
            <person name="Catchen J.M."/>
        </authorList>
    </citation>
    <scope>NUCLEOTIDE SEQUENCE [LARGE SCALE GENOMIC DNA]</scope>
    <source>
        <strain evidence="10">JMC-PN-2008</strain>
    </source>
</reference>
<keyword evidence="3" id="KW-1003">Cell membrane</keyword>
<evidence type="ECO:0000256" key="7">
    <source>
        <dbReference type="ARBA" id="ARBA00023180"/>
    </source>
</evidence>
<reference evidence="10 11" key="2">
    <citation type="journal article" date="2023" name="Mol. Biol. Evol.">
        <title>Genomics of Secondarily Temperate Adaptation in the Only Non-Antarctic Icefish.</title>
        <authorList>
            <person name="Rivera-Colon A.G."/>
            <person name="Rayamajhi N."/>
            <person name="Minhas B.F."/>
            <person name="Madrigal G."/>
            <person name="Bilyk K.T."/>
            <person name="Yoon V."/>
            <person name="Hune M."/>
            <person name="Gregory S."/>
            <person name="Cheng C.H.C."/>
            <person name="Catchen J.M."/>
        </authorList>
    </citation>
    <scope>NUCLEOTIDE SEQUENCE [LARGE SCALE GENOMIC DNA]</scope>
    <source>
        <strain evidence="10">JMC-PN-2008</strain>
    </source>
</reference>
<gene>
    <name evidence="10" type="ORF">PBY51_015033</name>
</gene>
<evidence type="ECO:0000256" key="2">
    <source>
        <dbReference type="ARBA" id="ARBA00005961"/>
    </source>
</evidence>
<evidence type="ECO:0000256" key="3">
    <source>
        <dbReference type="ARBA" id="ARBA00022475"/>
    </source>
</evidence>
<dbReference type="GO" id="GO:0007399">
    <property type="term" value="P:nervous system development"/>
    <property type="evidence" value="ECO:0007669"/>
    <property type="project" value="TreeGrafter"/>
</dbReference>
<dbReference type="SMART" id="SM00907">
    <property type="entry name" value="GDNF"/>
    <property type="match status" value="2"/>
</dbReference>
<dbReference type="Pfam" id="PF02351">
    <property type="entry name" value="GDNF"/>
    <property type="match status" value="2"/>
</dbReference>
<evidence type="ECO:0000256" key="8">
    <source>
        <dbReference type="SAM" id="Phobius"/>
    </source>
</evidence>
<evidence type="ECO:0000256" key="6">
    <source>
        <dbReference type="ARBA" id="ARBA00023170"/>
    </source>
</evidence>
<dbReference type="PANTHER" id="PTHR10269">
    <property type="entry name" value="GDNF RECEPTOR ALPHA"/>
    <property type="match status" value="1"/>
</dbReference>
<evidence type="ECO:0000256" key="5">
    <source>
        <dbReference type="ARBA" id="ARBA00023136"/>
    </source>
</evidence>
<feature type="domain" description="GDNF/GAS1" evidence="9">
    <location>
        <begin position="253"/>
        <end position="351"/>
    </location>
</feature>
<dbReference type="EMBL" id="JAUZQC010000019">
    <property type="protein sequence ID" value="KAK5853920.1"/>
    <property type="molecule type" value="Genomic_DNA"/>
</dbReference>
<dbReference type="SUPFAM" id="SSF110035">
    <property type="entry name" value="GDNF receptor-like"/>
    <property type="match status" value="2"/>
</dbReference>
<dbReference type="InterPro" id="IPR016017">
    <property type="entry name" value="GDNF/GAS1"/>
</dbReference>
<keyword evidence="11" id="KW-1185">Reference proteome</keyword>
<keyword evidence="8" id="KW-0812">Transmembrane</keyword>
<dbReference type="InterPro" id="IPR037193">
    <property type="entry name" value="GDNF_alpha"/>
</dbReference>
<evidence type="ECO:0000313" key="10">
    <source>
        <dbReference type="EMBL" id="KAK5853920.1"/>
    </source>
</evidence>
<name>A0AAN7X424_ELEMC</name>
<sequence length="428" mass="48162">MCYILLTVEGVSHPSRPEAQISSRRDSDSSTTAIMPLIRLEAAIILGIVIHQISTTSFSPPTSDCFTAVETCMSNLCKWSQEAFYGSICEDEGCQIKGSEVCNLTIQTVLDQFPSLHGCVCAWEEELCGSIQALATQCNQKTAQQRRRAVMDWQSSSLIRHVQNGAESCLDQMRVCINDAVCNKYLTPVIQACAAQQCDQDRCNKVSQQFYNSMPQNVAEMIVMCECKDLDQSCLDIKKALHSGTCGDQIWICQDTVNLCVEDKNCRYLLNNFRVKCWSPEEAQCSDRDLQKDECISQMDPALILGANSECKKAFLATLGTALHYRCQCKGMRNEDILTCNMIHDVFHNRSHFMPSWKSSDGPTKYPEVDESEQTHTWSKDDLIYAFATVLLVGVVVLMPLAVVSKIWMLRRRDKTKFHHPKKSDVSP</sequence>